<sequence length="238" mass="26151">MDYLTYLSLGDSGWGDELLKGLVVTLGLALCALPVGLVIGTGVAALSISVNKSYRWFANVYTTVLRGLPELLTLFIIYHGVGLLINNTLKWLDPSNGFFELNPFGAGVIALGLVFSAYAAEVLRGAWKAMDKGQREAGYSLAMTRMQIFWFIERPQLLRLALPGLGNLWINLLKDTALVSVIALDDLMRAANIAVGATKKPFLFYLTVCLAYWAVCVCCERLLAVMEEHSKRGVRVSR</sequence>
<feature type="transmembrane region" description="Helical" evidence="10">
    <location>
        <begin position="104"/>
        <end position="127"/>
    </location>
</feature>
<keyword evidence="5" id="KW-0997">Cell inner membrane</keyword>
<dbReference type="SUPFAM" id="SSF161098">
    <property type="entry name" value="MetI-like"/>
    <property type="match status" value="1"/>
</dbReference>
<keyword evidence="3 10" id="KW-0813">Transport</keyword>
<evidence type="ECO:0000256" key="6">
    <source>
        <dbReference type="ARBA" id="ARBA00022692"/>
    </source>
</evidence>
<accession>A0A0M0HNM8</accession>
<dbReference type="InterPro" id="IPR010065">
    <property type="entry name" value="AA_ABC_transptr_permease_3TM"/>
</dbReference>
<feature type="transmembrane region" description="Helical" evidence="10">
    <location>
        <begin position="202"/>
        <end position="223"/>
    </location>
</feature>
<evidence type="ECO:0000256" key="9">
    <source>
        <dbReference type="ARBA" id="ARBA00023136"/>
    </source>
</evidence>
<comment type="caution">
    <text evidence="12">The sequence shown here is derived from an EMBL/GenBank/DDBJ whole genome shotgun (WGS) entry which is preliminary data.</text>
</comment>
<keyword evidence="7" id="KW-0029">Amino-acid transport</keyword>
<dbReference type="CDD" id="cd06261">
    <property type="entry name" value="TM_PBP2"/>
    <property type="match status" value="1"/>
</dbReference>
<evidence type="ECO:0000256" key="2">
    <source>
        <dbReference type="ARBA" id="ARBA00010072"/>
    </source>
</evidence>
<dbReference type="OrthoDB" id="9815029at2"/>
<keyword evidence="4" id="KW-1003">Cell membrane</keyword>
<name>A0A0M0HNM8_VIBNE</name>
<feature type="transmembrane region" description="Helical" evidence="10">
    <location>
        <begin position="71"/>
        <end position="92"/>
    </location>
</feature>
<keyword evidence="9 10" id="KW-0472">Membrane</keyword>
<evidence type="ECO:0000313" key="12">
    <source>
        <dbReference type="EMBL" id="KOO03705.1"/>
    </source>
</evidence>
<evidence type="ECO:0000256" key="10">
    <source>
        <dbReference type="RuleBase" id="RU363032"/>
    </source>
</evidence>
<dbReference type="EMBL" id="LHPJ01000007">
    <property type="protein sequence ID" value="KOO03705.1"/>
    <property type="molecule type" value="Genomic_DNA"/>
</dbReference>
<reference evidence="13" key="1">
    <citation type="submission" date="2015-08" db="EMBL/GenBank/DDBJ databases">
        <title>Vibrio galatheae sp. nov., a novel member of the Vibrionaceae family isolated from the Solomon Islands.</title>
        <authorList>
            <person name="Giubergia S."/>
            <person name="Machado H."/>
            <person name="Mateiu R.V."/>
            <person name="Gram L."/>
        </authorList>
    </citation>
    <scope>NUCLEOTIDE SEQUENCE [LARGE SCALE GENOMIC DNA]</scope>
    <source>
        <strain evidence="13">DSM 19584</strain>
    </source>
</reference>
<dbReference type="PANTHER" id="PTHR30133:SF2">
    <property type="entry name" value="ARGININE ABC TRANSPORTER PERMEASE PROTEIN ARTQ"/>
    <property type="match status" value="1"/>
</dbReference>
<evidence type="ECO:0000256" key="1">
    <source>
        <dbReference type="ARBA" id="ARBA00004429"/>
    </source>
</evidence>
<evidence type="ECO:0000256" key="5">
    <source>
        <dbReference type="ARBA" id="ARBA00022519"/>
    </source>
</evidence>
<dbReference type="GO" id="GO:0006865">
    <property type="term" value="P:amino acid transport"/>
    <property type="evidence" value="ECO:0007669"/>
    <property type="project" value="UniProtKB-KW"/>
</dbReference>
<evidence type="ECO:0000256" key="7">
    <source>
        <dbReference type="ARBA" id="ARBA00022970"/>
    </source>
</evidence>
<dbReference type="PROSITE" id="PS50928">
    <property type="entry name" value="ABC_TM1"/>
    <property type="match status" value="1"/>
</dbReference>
<dbReference type="InterPro" id="IPR035906">
    <property type="entry name" value="MetI-like_sf"/>
</dbReference>
<dbReference type="InterPro" id="IPR000515">
    <property type="entry name" value="MetI-like"/>
</dbReference>
<dbReference type="RefSeq" id="WP_053395695.1">
    <property type="nucleotide sequence ID" value="NZ_LHPJ01000007.1"/>
</dbReference>
<dbReference type="Pfam" id="PF00528">
    <property type="entry name" value="BPD_transp_1"/>
    <property type="match status" value="1"/>
</dbReference>
<evidence type="ECO:0000256" key="8">
    <source>
        <dbReference type="ARBA" id="ARBA00022989"/>
    </source>
</evidence>
<dbReference type="PATRIC" id="fig|693.5.peg.2091"/>
<dbReference type="Proteomes" id="UP000037515">
    <property type="component" value="Unassembled WGS sequence"/>
</dbReference>
<dbReference type="NCBIfam" id="TIGR01726">
    <property type="entry name" value="HEQRo_perm_3TM"/>
    <property type="match status" value="1"/>
</dbReference>
<evidence type="ECO:0000313" key="13">
    <source>
        <dbReference type="Proteomes" id="UP000037515"/>
    </source>
</evidence>
<keyword evidence="8 10" id="KW-1133">Transmembrane helix</keyword>
<dbReference type="PANTHER" id="PTHR30133">
    <property type="entry name" value="CATIONIC AMINO ACID TRANSPORTER, MEMBRANE COMPONENT"/>
    <property type="match status" value="1"/>
</dbReference>
<dbReference type="GO" id="GO:0022857">
    <property type="term" value="F:transmembrane transporter activity"/>
    <property type="evidence" value="ECO:0007669"/>
    <property type="project" value="InterPro"/>
</dbReference>
<protein>
    <submittedName>
        <fullName evidence="12">ABC transporter permease</fullName>
    </submittedName>
</protein>
<organism evidence="12 13">
    <name type="scientific">Vibrio nereis</name>
    <dbReference type="NCBI Taxonomy" id="693"/>
    <lineage>
        <taxon>Bacteria</taxon>
        <taxon>Pseudomonadati</taxon>
        <taxon>Pseudomonadota</taxon>
        <taxon>Gammaproteobacteria</taxon>
        <taxon>Vibrionales</taxon>
        <taxon>Vibrionaceae</taxon>
        <taxon>Vibrio</taxon>
    </lineage>
</organism>
<dbReference type="AlphaFoldDB" id="A0A0M0HNM8"/>
<dbReference type="GO" id="GO:0043190">
    <property type="term" value="C:ATP-binding cassette (ABC) transporter complex"/>
    <property type="evidence" value="ECO:0007669"/>
    <property type="project" value="InterPro"/>
</dbReference>
<feature type="transmembrane region" description="Helical" evidence="10">
    <location>
        <begin position="22"/>
        <end position="50"/>
    </location>
</feature>
<dbReference type="Gene3D" id="1.10.3720.10">
    <property type="entry name" value="MetI-like"/>
    <property type="match status" value="1"/>
</dbReference>
<keyword evidence="6 10" id="KW-0812">Transmembrane</keyword>
<comment type="subcellular location">
    <subcellularLocation>
        <location evidence="1">Cell inner membrane</location>
        <topology evidence="1">Multi-pass membrane protein</topology>
    </subcellularLocation>
    <subcellularLocation>
        <location evidence="10">Cell membrane</location>
        <topology evidence="10">Multi-pass membrane protein</topology>
    </subcellularLocation>
</comment>
<evidence type="ECO:0000259" key="11">
    <source>
        <dbReference type="PROSITE" id="PS50928"/>
    </source>
</evidence>
<comment type="similarity">
    <text evidence="2">Belongs to the binding-protein-dependent transport system permease family. HisMQ subfamily.</text>
</comment>
<dbReference type="InterPro" id="IPR051613">
    <property type="entry name" value="ABC_transp_permease_HisMQ"/>
</dbReference>
<evidence type="ECO:0000256" key="3">
    <source>
        <dbReference type="ARBA" id="ARBA00022448"/>
    </source>
</evidence>
<keyword evidence="13" id="KW-1185">Reference proteome</keyword>
<dbReference type="STRING" id="693.AKJ17_10220"/>
<evidence type="ECO:0000256" key="4">
    <source>
        <dbReference type="ARBA" id="ARBA00022475"/>
    </source>
</evidence>
<feature type="domain" description="ABC transmembrane type-1" evidence="11">
    <location>
        <begin position="22"/>
        <end position="216"/>
    </location>
</feature>
<gene>
    <name evidence="12" type="ORF">AKJ17_10220</name>
</gene>
<proteinExistence type="inferred from homology"/>